<dbReference type="Gramene" id="TraesROB_scaffold_079737_01G000100.1">
    <property type="protein sequence ID" value="TraesROB_scaffold_079737_01G000100.1"/>
    <property type="gene ID" value="TraesROB_scaffold_079737_01G000100"/>
</dbReference>
<protein>
    <submittedName>
        <fullName evidence="2">Uncharacterized protein</fullName>
    </submittedName>
</protein>
<dbReference type="SUPFAM" id="SSF57095">
    <property type="entry name" value="Scorpion toxin-like"/>
    <property type="match status" value="1"/>
</dbReference>
<dbReference type="Gramene" id="TraesJUL2D03G01115220.1">
    <property type="protein sequence ID" value="TraesJUL2D03G01115220.1"/>
    <property type="gene ID" value="TraesJUL2D03G01115220"/>
</dbReference>
<feature type="signal peptide" evidence="1">
    <location>
        <begin position="1"/>
        <end position="33"/>
    </location>
</feature>
<keyword evidence="3" id="KW-1185">Reference proteome</keyword>
<dbReference type="Gramene" id="TraesCS2D02G093400.1">
    <property type="protein sequence ID" value="TraesCS2D02G093400.1"/>
    <property type="gene ID" value="TraesCS2D02G093400"/>
</dbReference>
<feature type="chain" id="PRO_5043144111" evidence="1">
    <location>
        <begin position="34"/>
        <end position="125"/>
    </location>
</feature>
<sequence length="125" mass="13572">MAMAMAMGAKSTMKKSLLLILFVCLLTITVTDCATEIPAPVPQDPPGNKICGAVSKTWPWLKFCGRHGTCNKPCREEGFEGGYCGMFPFVSTCCCTKHCLRAAPGQSVQPVHKGDKQIQAIFREC</sequence>
<evidence type="ECO:0000313" key="2">
    <source>
        <dbReference type="EnsemblPlants" id="TraesCS2D02G093400.1"/>
    </source>
</evidence>
<evidence type="ECO:0000313" key="3">
    <source>
        <dbReference type="Proteomes" id="UP000019116"/>
    </source>
</evidence>
<keyword evidence="1" id="KW-0732">Signal</keyword>
<reference evidence="2" key="1">
    <citation type="submission" date="2018-08" db="EMBL/GenBank/DDBJ databases">
        <authorList>
            <person name="Rossello M."/>
        </authorList>
    </citation>
    <scope>NUCLEOTIDE SEQUENCE [LARGE SCALE GENOMIC DNA]</scope>
    <source>
        <strain evidence="2">cv. Chinese Spring</strain>
    </source>
</reference>
<dbReference type="Proteomes" id="UP000019116">
    <property type="component" value="Chromosome 2D"/>
</dbReference>
<organism evidence="2">
    <name type="scientific">Triticum aestivum</name>
    <name type="common">Wheat</name>
    <dbReference type="NCBI Taxonomy" id="4565"/>
    <lineage>
        <taxon>Eukaryota</taxon>
        <taxon>Viridiplantae</taxon>
        <taxon>Streptophyta</taxon>
        <taxon>Embryophyta</taxon>
        <taxon>Tracheophyta</taxon>
        <taxon>Spermatophyta</taxon>
        <taxon>Magnoliopsida</taxon>
        <taxon>Liliopsida</taxon>
        <taxon>Poales</taxon>
        <taxon>Poaceae</taxon>
        <taxon>BOP clade</taxon>
        <taxon>Pooideae</taxon>
        <taxon>Triticodae</taxon>
        <taxon>Triticeae</taxon>
        <taxon>Triticinae</taxon>
        <taxon>Triticum</taxon>
    </lineage>
</organism>
<dbReference type="Gramene" id="TraesCS2D03G0194400.1">
    <property type="protein sequence ID" value="TraesCS2D03G0194400.1.CDS"/>
    <property type="gene ID" value="TraesCS2D03G0194400"/>
</dbReference>
<dbReference type="Gramene" id="TraesCLE_scaffold_085624_01G000100.1">
    <property type="protein sequence ID" value="TraesCLE_scaffold_085624_01G000100.1"/>
    <property type="gene ID" value="TraesCLE_scaffold_085624_01G000100"/>
</dbReference>
<accession>A0A1D5V037</accession>
<dbReference type="EnsemblPlants" id="TraesCS2D02G093400.1">
    <property type="protein sequence ID" value="TraesCS2D02G093400.1"/>
    <property type="gene ID" value="TraesCS2D02G093400"/>
</dbReference>
<dbReference type="Gene3D" id="3.30.30.10">
    <property type="entry name" value="Knottin, scorpion toxin-like"/>
    <property type="match status" value="1"/>
</dbReference>
<dbReference type="Gramene" id="TraesWEE_scaffold_083338_01G000100.1">
    <property type="protein sequence ID" value="TraesWEE_scaffold_083338_01G000100.1"/>
    <property type="gene ID" value="TraesWEE_scaffold_083338_01G000100"/>
</dbReference>
<dbReference type="Gramene" id="TraesRN2D0100214100.1">
    <property type="protein sequence ID" value="TraesRN2D0100214100.1"/>
    <property type="gene ID" value="TraesRN2D0100214100"/>
</dbReference>
<dbReference type="Gramene" id="TraesARI2D03G01125460.1">
    <property type="protein sequence ID" value="TraesARI2D03G01125460.1"/>
    <property type="gene ID" value="TraesARI2D03G01125460"/>
</dbReference>
<name>A0A1D5V037_WHEAT</name>
<dbReference type="AlphaFoldDB" id="A0A1D5V037"/>
<dbReference type="Gramene" id="TraesCAD_scaffold_070037_01G000100.1">
    <property type="protein sequence ID" value="TraesCAD_scaffold_070037_01G000100.1"/>
    <property type="gene ID" value="TraesCAD_scaffold_070037_01G000100"/>
</dbReference>
<reference evidence="2" key="2">
    <citation type="submission" date="2018-10" db="UniProtKB">
        <authorList>
            <consortium name="EnsemblPlants"/>
        </authorList>
    </citation>
    <scope>IDENTIFICATION</scope>
</reference>
<dbReference type="InterPro" id="IPR036574">
    <property type="entry name" value="Scorpion_toxin-like_sf"/>
</dbReference>
<dbReference type="OrthoDB" id="680491at2759"/>
<evidence type="ECO:0000256" key="1">
    <source>
        <dbReference type="SAM" id="SignalP"/>
    </source>
</evidence>
<proteinExistence type="predicted"/>